<dbReference type="AlphaFoldDB" id="A0A2P2J2C8"/>
<dbReference type="EMBL" id="GGEC01007142">
    <property type="protein sequence ID" value="MBW87625.1"/>
    <property type="molecule type" value="Transcribed_RNA"/>
</dbReference>
<proteinExistence type="predicted"/>
<accession>A0A2P2J2C8</accession>
<organism evidence="1">
    <name type="scientific">Rhizophora mucronata</name>
    <name type="common">Asiatic mangrove</name>
    <dbReference type="NCBI Taxonomy" id="61149"/>
    <lineage>
        <taxon>Eukaryota</taxon>
        <taxon>Viridiplantae</taxon>
        <taxon>Streptophyta</taxon>
        <taxon>Embryophyta</taxon>
        <taxon>Tracheophyta</taxon>
        <taxon>Spermatophyta</taxon>
        <taxon>Magnoliopsida</taxon>
        <taxon>eudicotyledons</taxon>
        <taxon>Gunneridae</taxon>
        <taxon>Pentapetalae</taxon>
        <taxon>rosids</taxon>
        <taxon>fabids</taxon>
        <taxon>Malpighiales</taxon>
        <taxon>Rhizophoraceae</taxon>
        <taxon>Rhizophora</taxon>
    </lineage>
</organism>
<reference evidence="1" key="1">
    <citation type="submission" date="2018-02" db="EMBL/GenBank/DDBJ databases">
        <title>Rhizophora mucronata_Transcriptome.</title>
        <authorList>
            <person name="Meera S.P."/>
            <person name="Sreeshan A."/>
            <person name="Augustine A."/>
        </authorList>
    </citation>
    <scope>NUCLEOTIDE SEQUENCE</scope>
    <source>
        <tissue evidence="1">Leaf</tissue>
    </source>
</reference>
<sequence>MTRTWAINNLKSLTSDFSFSSLHFSIANVILSKTSINGFPASESAITRP</sequence>
<evidence type="ECO:0000313" key="1">
    <source>
        <dbReference type="EMBL" id="MBW87625.1"/>
    </source>
</evidence>
<name>A0A2P2J2C8_RHIMU</name>
<protein>
    <submittedName>
        <fullName evidence="1">Uncharacterized protein</fullName>
    </submittedName>
</protein>